<evidence type="ECO:0000256" key="1">
    <source>
        <dbReference type="SAM" id="MobiDB-lite"/>
    </source>
</evidence>
<feature type="transmembrane region" description="Helical" evidence="2">
    <location>
        <begin position="112"/>
        <end position="130"/>
    </location>
</feature>
<accession>A0A8C0ZWB7</accession>
<dbReference type="Ensembl" id="ENSCCNT00000031348.1">
    <property type="protein sequence ID" value="ENSCCNP00000024597.1"/>
    <property type="gene ID" value="ENSCCNG00000024071.1"/>
</dbReference>
<name>A0A8C0ZWB7_CASCN</name>
<sequence>CFDQSLIPGNLFRPSAFLPPQTALAAPLSSFMKPPSTMLSTAQAGRGSLSSFLTMSPPVQLSSAGSRREKKLRSKAGPSTMCTSERLAPSFAVGTGTAPLVPSASVMKVSKVMIALFSVMIFLVTLKIILSQQESLRQTGRPFKVA</sequence>
<evidence type="ECO:0000256" key="2">
    <source>
        <dbReference type="SAM" id="Phobius"/>
    </source>
</evidence>
<organism evidence="3">
    <name type="scientific">Castor canadensis</name>
    <name type="common">American beaver</name>
    <dbReference type="NCBI Taxonomy" id="51338"/>
    <lineage>
        <taxon>Eukaryota</taxon>
        <taxon>Metazoa</taxon>
        <taxon>Chordata</taxon>
        <taxon>Craniata</taxon>
        <taxon>Vertebrata</taxon>
        <taxon>Euteleostomi</taxon>
        <taxon>Mammalia</taxon>
        <taxon>Eutheria</taxon>
        <taxon>Euarchontoglires</taxon>
        <taxon>Glires</taxon>
        <taxon>Rodentia</taxon>
        <taxon>Castorimorpha</taxon>
        <taxon>Castoridae</taxon>
        <taxon>Castor</taxon>
    </lineage>
</organism>
<keyword evidence="2" id="KW-1133">Transmembrane helix</keyword>
<evidence type="ECO:0000313" key="3">
    <source>
        <dbReference type="Ensembl" id="ENSCCNP00000024597.1"/>
    </source>
</evidence>
<keyword evidence="2" id="KW-0472">Membrane</keyword>
<feature type="region of interest" description="Disordered" evidence="1">
    <location>
        <begin position="57"/>
        <end position="81"/>
    </location>
</feature>
<proteinExistence type="predicted"/>
<protein>
    <submittedName>
        <fullName evidence="3">Uncharacterized protein</fullName>
    </submittedName>
</protein>
<keyword evidence="2" id="KW-0812">Transmembrane</keyword>
<dbReference type="AlphaFoldDB" id="A0A8C0ZWB7"/>
<reference evidence="3" key="1">
    <citation type="submission" date="2023-09" db="UniProtKB">
        <authorList>
            <consortium name="Ensembl"/>
        </authorList>
    </citation>
    <scope>IDENTIFICATION</scope>
</reference>